<keyword evidence="4" id="KW-1185">Reference proteome</keyword>
<dbReference type="EMBL" id="KN847522">
    <property type="protein sequence ID" value="KIV94130.1"/>
    <property type="molecule type" value="Genomic_DNA"/>
</dbReference>
<dbReference type="OrthoDB" id="2128064at2759"/>
<reference evidence="3 4" key="1">
    <citation type="submission" date="2015-01" db="EMBL/GenBank/DDBJ databases">
        <title>The Genome Sequence of Exophiala mesophila CBS40295.</title>
        <authorList>
            <consortium name="The Broad Institute Genomics Platform"/>
            <person name="Cuomo C."/>
            <person name="de Hoog S."/>
            <person name="Gorbushina A."/>
            <person name="Stielow B."/>
            <person name="Teixiera M."/>
            <person name="Abouelleil A."/>
            <person name="Chapman S.B."/>
            <person name="Priest M."/>
            <person name="Young S.K."/>
            <person name="Wortman J."/>
            <person name="Nusbaum C."/>
            <person name="Birren B."/>
        </authorList>
    </citation>
    <scope>NUCLEOTIDE SEQUENCE [LARGE SCALE GENOMIC DNA]</scope>
    <source>
        <strain evidence="3 4">CBS 40295</strain>
    </source>
</reference>
<feature type="domain" description="DUF4396" evidence="2">
    <location>
        <begin position="1"/>
        <end position="98"/>
    </location>
</feature>
<dbReference type="Pfam" id="PF14342">
    <property type="entry name" value="DUF4396"/>
    <property type="match status" value="1"/>
</dbReference>
<gene>
    <name evidence="3" type="ORF">PV10_05278</name>
</gene>
<sequence length="101" mass="10712">MATSMSMGILTSILVETCFLSLGKDRLPLKAAAKAAVGMSLVSMMAMEASANFVDYHLTGGMVNLDSPAFWLAAAISNFAGFVTPLPYNYAQLKLFGKACH</sequence>
<dbReference type="STRING" id="212818.A0A0D1WXJ7"/>
<feature type="transmembrane region" description="Helical" evidence="1">
    <location>
        <begin position="69"/>
        <end position="88"/>
    </location>
</feature>
<organism evidence="3 4">
    <name type="scientific">Exophiala mesophila</name>
    <name type="common">Black yeast-like fungus</name>
    <dbReference type="NCBI Taxonomy" id="212818"/>
    <lineage>
        <taxon>Eukaryota</taxon>
        <taxon>Fungi</taxon>
        <taxon>Dikarya</taxon>
        <taxon>Ascomycota</taxon>
        <taxon>Pezizomycotina</taxon>
        <taxon>Eurotiomycetes</taxon>
        <taxon>Chaetothyriomycetidae</taxon>
        <taxon>Chaetothyriales</taxon>
        <taxon>Herpotrichiellaceae</taxon>
        <taxon>Exophiala</taxon>
    </lineage>
</organism>
<dbReference type="GeneID" id="27323123"/>
<dbReference type="OMA" id="FHPEMAM"/>
<proteinExistence type="predicted"/>
<evidence type="ECO:0000259" key="2">
    <source>
        <dbReference type="Pfam" id="PF14342"/>
    </source>
</evidence>
<feature type="transmembrane region" description="Helical" evidence="1">
    <location>
        <begin position="35"/>
        <end position="54"/>
    </location>
</feature>
<evidence type="ECO:0000313" key="4">
    <source>
        <dbReference type="Proteomes" id="UP000054302"/>
    </source>
</evidence>
<keyword evidence="1" id="KW-0812">Transmembrane</keyword>
<keyword evidence="1" id="KW-0472">Membrane</keyword>
<evidence type="ECO:0000313" key="3">
    <source>
        <dbReference type="EMBL" id="KIV94130.1"/>
    </source>
</evidence>
<dbReference type="HOGENOM" id="CLU_080767_1_0_1"/>
<dbReference type="RefSeq" id="XP_016225704.1">
    <property type="nucleotide sequence ID" value="XM_016369916.1"/>
</dbReference>
<accession>A0A0D1WXJ7</accession>
<protein>
    <recommendedName>
        <fullName evidence="2">DUF4396 domain-containing protein</fullName>
    </recommendedName>
</protein>
<keyword evidence="1" id="KW-1133">Transmembrane helix</keyword>
<dbReference type="AlphaFoldDB" id="A0A0D1WXJ7"/>
<dbReference type="Proteomes" id="UP000054302">
    <property type="component" value="Unassembled WGS sequence"/>
</dbReference>
<name>A0A0D1WXJ7_EXOME</name>
<dbReference type="InterPro" id="IPR025509">
    <property type="entry name" value="DUF4396"/>
</dbReference>
<feature type="transmembrane region" description="Helical" evidence="1">
    <location>
        <begin position="6"/>
        <end position="23"/>
    </location>
</feature>
<evidence type="ECO:0000256" key="1">
    <source>
        <dbReference type="SAM" id="Phobius"/>
    </source>
</evidence>
<dbReference type="VEuPathDB" id="FungiDB:PV10_05278"/>